<dbReference type="EMBL" id="JAENIM010000039">
    <property type="protein sequence ID" value="MBK1791031.1"/>
    <property type="molecule type" value="Genomic_DNA"/>
</dbReference>
<keyword evidence="3" id="KW-1185">Reference proteome</keyword>
<evidence type="ECO:0000313" key="3">
    <source>
        <dbReference type="Proteomes" id="UP000624703"/>
    </source>
</evidence>
<evidence type="ECO:0000313" key="2">
    <source>
        <dbReference type="EMBL" id="MBK1791031.1"/>
    </source>
</evidence>
<dbReference type="Pfam" id="PF05117">
    <property type="entry name" value="DUF695"/>
    <property type="match status" value="1"/>
</dbReference>
<sequence length="153" mass="17382">MAFSEYTPAAEASWRVASGENDDLVTQVKYRADLADFSQKNELAHRMTVSWTYDVDEDEETMGLPNTAQLALMREFEAKLTLALEEAMLGVLAFTFTRNGQRDFDYYVGNLELLETLVNKEFEAGLPIQLSIHDDADWAEYEHMLAGVQKSED</sequence>
<feature type="domain" description="DUF695" evidence="1">
    <location>
        <begin position="13"/>
        <end position="145"/>
    </location>
</feature>
<evidence type="ECO:0000259" key="1">
    <source>
        <dbReference type="Pfam" id="PF05117"/>
    </source>
</evidence>
<protein>
    <submittedName>
        <fullName evidence="2">DUF695 domain-containing protein</fullName>
    </submittedName>
</protein>
<comment type="caution">
    <text evidence="2">The sequence shown here is derived from an EMBL/GenBank/DDBJ whole genome shotgun (WGS) entry which is preliminary data.</text>
</comment>
<name>A0A8J7MD76_9BACT</name>
<gene>
    <name evidence="2" type="ORF">JIN82_07685</name>
</gene>
<dbReference type="RefSeq" id="WP_200311049.1">
    <property type="nucleotide sequence ID" value="NZ_JAENIM010000039.1"/>
</dbReference>
<proteinExistence type="predicted"/>
<reference evidence="2" key="1">
    <citation type="submission" date="2021-01" db="EMBL/GenBank/DDBJ databases">
        <title>Modified the classification status of verrucomicrobia.</title>
        <authorList>
            <person name="Feng X."/>
        </authorList>
    </citation>
    <scope>NUCLEOTIDE SEQUENCE</scope>
    <source>
        <strain evidence="2">_KCTC 22039</strain>
    </source>
</reference>
<accession>A0A8J7MD76</accession>
<organism evidence="2 3">
    <name type="scientific">Persicirhabdus sediminis</name>
    <dbReference type="NCBI Taxonomy" id="454144"/>
    <lineage>
        <taxon>Bacteria</taxon>
        <taxon>Pseudomonadati</taxon>
        <taxon>Verrucomicrobiota</taxon>
        <taxon>Verrucomicrobiia</taxon>
        <taxon>Verrucomicrobiales</taxon>
        <taxon>Verrucomicrobiaceae</taxon>
        <taxon>Persicirhabdus</taxon>
    </lineage>
</organism>
<dbReference type="Proteomes" id="UP000624703">
    <property type="component" value="Unassembled WGS sequence"/>
</dbReference>
<dbReference type="AlphaFoldDB" id="A0A8J7MD76"/>
<dbReference type="InterPro" id="IPR016097">
    <property type="entry name" value="DUF695"/>
</dbReference>